<evidence type="ECO:0000259" key="9">
    <source>
        <dbReference type="Pfam" id="PF17171"/>
    </source>
</evidence>
<feature type="domain" description="Mitochondrial outer membrane transport complex Sam37/metaxin N-terminal" evidence="8">
    <location>
        <begin position="106"/>
        <end position="225"/>
    </location>
</feature>
<dbReference type="AlphaFoldDB" id="A0A9N9X6G2"/>
<keyword evidence="3" id="KW-1000">Mitochondrion outer membrane</keyword>
<accession>A0A9N9X6G2</accession>
<keyword evidence="5" id="KW-0496">Mitochondrion</keyword>
<dbReference type="Proteomes" id="UP001153709">
    <property type="component" value="Chromosome 1"/>
</dbReference>
<dbReference type="PANTHER" id="PTHR12289:SF38">
    <property type="entry name" value="METAXIN-2"/>
    <property type="match status" value="1"/>
</dbReference>
<sequence>MTTNNEQNVKPELKSDPLKDNLKVQRLDSDTDTNKLKRDDAKTEISTKAAPSEISAEPISTSTSLIVHGPSNRSSSTSSELEWEDKITVFINKEDKQMILYEYANSLAIQAFLKMCNLGYDIEQRENAADMSPTRTIPFIKVEKCIVGGLENIVHFIKNKNINLSDKLSHDQKIDLNSYMALANNLKLVEIYICWRDKATYKEVTRLKNGSVYPWPLNWIHTLMRRNEANKYLKSFEWNDKSLSEVLYEFERTCEALNRRLDGKTKFFEIGDTELDACVFGHFYAILYTPLPKNYLANYAKRFPKLIKFVKRVKKEYF</sequence>
<dbReference type="OrthoDB" id="198787at2759"/>
<keyword evidence="6" id="KW-0472">Membrane</keyword>
<evidence type="ECO:0000256" key="3">
    <source>
        <dbReference type="ARBA" id="ARBA00022787"/>
    </source>
</evidence>
<feature type="region of interest" description="Disordered" evidence="7">
    <location>
        <begin position="1"/>
        <end position="78"/>
    </location>
</feature>
<dbReference type="GO" id="GO:0001401">
    <property type="term" value="C:SAM complex"/>
    <property type="evidence" value="ECO:0007669"/>
    <property type="project" value="InterPro"/>
</dbReference>
<feature type="domain" description="Metaxin glutathione S-transferase" evidence="9">
    <location>
        <begin position="251"/>
        <end position="313"/>
    </location>
</feature>
<keyword evidence="2" id="KW-0813">Transport</keyword>
<evidence type="ECO:0000259" key="8">
    <source>
        <dbReference type="Pfam" id="PF10568"/>
    </source>
</evidence>
<gene>
    <name evidence="10" type="ORF">DIABBA_LOCUS685</name>
</gene>
<evidence type="ECO:0000256" key="1">
    <source>
        <dbReference type="ARBA" id="ARBA00004294"/>
    </source>
</evidence>
<dbReference type="InterPro" id="IPR019564">
    <property type="entry name" value="Sam37/metaxin_N"/>
</dbReference>
<dbReference type="EMBL" id="OU898276">
    <property type="protein sequence ID" value="CAG9826581.1"/>
    <property type="molecule type" value="Genomic_DNA"/>
</dbReference>
<evidence type="ECO:0000313" key="11">
    <source>
        <dbReference type="Proteomes" id="UP001153709"/>
    </source>
</evidence>
<evidence type="ECO:0008006" key="12">
    <source>
        <dbReference type="Google" id="ProtNLM"/>
    </source>
</evidence>
<keyword evidence="11" id="KW-1185">Reference proteome</keyword>
<dbReference type="InterPro" id="IPR033468">
    <property type="entry name" value="Metaxin_GST"/>
</dbReference>
<name>A0A9N9X6G2_DIABA</name>
<dbReference type="InterPro" id="IPR050931">
    <property type="entry name" value="Mito_Protein_Transport_Metaxin"/>
</dbReference>
<reference evidence="10" key="1">
    <citation type="submission" date="2022-01" db="EMBL/GenBank/DDBJ databases">
        <authorList>
            <person name="King R."/>
        </authorList>
    </citation>
    <scope>NUCLEOTIDE SEQUENCE</scope>
</reference>
<evidence type="ECO:0000313" key="10">
    <source>
        <dbReference type="EMBL" id="CAG9826581.1"/>
    </source>
</evidence>
<keyword evidence="4" id="KW-0653">Protein transport</keyword>
<organism evidence="10 11">
    <name type="scientific">Diabrotica balteata</name>
    <name type="common">Banded cucumber beetle</name>
    <dbReference type="NCBI Taxonomy" id="107213"/>
    <lineage>
        <taxon>Eukaryota</taxon>
        <taxon>Metazoa</taxon>
        <taxon>Ecdysozoa</taxon>
        <taxon>Arthropoda</taxon>
        <taxon>Hexapoda</taxon>
        <taxon>Insecta</taxon>
        <taxon>Pterygota</taxon>
        <taxon>Neoptera</taxon>
        <taxon>Endopterygota</taxon>
        <taxon>Coleoptera</taxon>
        <taxon>Polyphaga</taxon>
        <taxon>Cucujiformia</taxon>
        <taxon>Chrysomeloidea</taxon>
        <taxon>Chrysomelidae</taxon>
        <taxon>Galerucinae</taxon>
        <taxon>Diabroticina</taxon>
        <taxon>Diabroticites</taxon>
        <taxon>Diabrotica</taxon>
    </lineage>
</organism>
<evidence type="ECO:0000256" key="4">
    <source>
        <dbReference type="ARBA" id="ARBA00022927"/>
    </source>
</evidence>
<dbReference type="GO" id="GO:0015031">
    <property type="term" value="P:protein transport"/>
    <property type="evidence" value="ECO:0007669"/>
    <property type="project" value="UniProtKB-KW"/>
</dbReference>
<protein>
    <recommendedName>
        <fullName evidence="12">Metaxin-2</fullName>
    </recommendedName>
</protein>
<evidence type="ECO:0000256" key="5">
    <source>
        <dbReference type="ARBA" id="ARBA00023128"/>
    </source>
</evidence>
<evidence type="ECO:0000256" key="6">
    <source>
        <dbReference type="ARBA" id="ARBA00023136"/>
    </source>
</evidence>
<evidence type="ECO:0000256" key="2">
    <source>
        <dbReference type="ARBA" id="ARBA00022448"/>
    </source>
</evidence>
<dbReference type="Pfam" id="PF17171">
    <property type="entry name" value="GST_C_6"/>
    <property type="match status" value="1"/>
</dbReference>
<proteinExistence type="predicted"/>
<comment type="subcellular location">
    <subcellularLocation>
        <location evidence="1">Mitochondrion outer membrane</location>
    </subcellularLocation>
</comment>
<dbReference type="GO" id="GO:0007005">
    <property type="term" value="P:mitochondrion organization"/>
    <property type="evidence" value="ECO:0007669"/>
    <property type="project" value="TreeGrafter"/>
</dbReference>
<feature type="compositionally biased region" description="Basic and acidic residues" evidence="7">
    <location>
        <begin position="9"/>
        <end position="45"/>
    </location>
</feature>
<dbReference type="Pfam" id="PF10568">
    <property type="entry name" value="Tom37"/>
    <property type="match status" value="1"/>
</dbReference>
<evidence type="ECO:0000256" key="7">
    <source>
        <dbReference type="SAM" id="MobiDB-lite"/>
    </source>
</evidence>
<dbReference type="PANTHER" id="PTHR12289">
    <property type="entry name" value="METAXIN RELATED"/>
    <property type="match status" value="1"/>
</dbReference>